<keyword evidence="2 4" id="KW-0547">Nucleotide-binding</keyword>
<accession>A0A0F7IHR5</accession>
<evidence type="ECO:0000256" key="4">
    <source>
        <dbReference type="PROSITE-ProRule" id="PRU00409"/>
    </source>
</evidence>
<dbReference type="RefSeq" id="WP_048094214.1">
    <property type="nucleotide sequence ID" value="NZ_CP011267.1"/>
</dbReference>
<reference evidence="6 7" key="1">
    <citation type="submission" date="2015-04" db="EMBL/GenBank/DDBJ databases">
        <title>The complete genome sequence of the hyperthermophilic, obligate iron-reducing archaeon Geoglobus ahangari strain 234T.</title>
        <authorList>
            <person name="Manzella M.P."/>
            <person name="Holmes D.E."/>
            <person name="Rocheleau J.M."/>
            <person name="Chung A."/>
            <person name="Reguera G."/>
            <person name="Kashefi K."/>
        </authorList>
    </citation>
    <scope>NUCLEOTIDE SEQUENCE [LARGE SCALE GENOMIC DNA]</scope>
    <source>
        <strain evidence="6 7">234</strain>
    </source>
</reference>
<keyword evidence="3 4" id="KW-0067">ATP-binding</keyword>
<dbReference type="PIRSF" id="PIRSF016817">
    <property type="entry name" value="UCP016817_carboligase"/>
    <property type="match status" value="1"/>
</dbReference>
<dbReference type="PANTHER" id="PTHR43055">
    <property type="entry name" value="FORMATE-DEPENDENT PHOSPHORIBOSYLGLYCINAMIDE FORMYLTRANSFERASE"/>
    <property type="match status" value="1"/>
</dbReference>
<gene>
    <name evidence="6" type="ORF">GAH_00118</name>
</gene>
<dbReference type="InterPro" id="IPR016677">
    <property type="entry name" value="UCP016817_carboligase"/>
</dbReference>
<evidence type="ECO:0000256" key="2">
    <source>
        <dbReference type="ARBA" id="ARBA00022741"/>
    </source>
</evidence>
<dbReference type="PANTHER" id="PTHR43055:SF1">
    <property type="entry name" value="FORMATE-DEPENDENT PHOSPHORIBOSYLGLYCINAMIDE FORMYLTRANSFERASE"/>
    <property type="match status" value="1"/>
</dbReference>
<evidence type="ECO:0000313" key="6">
    <source>
        <dbReference type="EMBL" id="AKG92523.1"/>
    </source>
</evidence>
<dbReference type="KEGG" id="gah:GAH_00118"/>
<dbReference type="InterPro" id="IPR003806">
    <property type="entry name" value="ATP-grasp_PylC-type"/>
</dbReference>
<protein>
    <submittedName>
        <fullName evidence="6">Putative ATP-dependent carboligase related to biotin carboxylase</fullName>
    </submittedName>
</protein>
<dbReference type="GO" id="GO:0005524">
    <property type="term" value="F:ATP binding"/>
    <property type="evidence" value="ECO:0007669"/>
    <property type="project" value="UniProtKB-UniRule"/>
</dbReference>
<dbReference type="HOGENOM" id="CLU_057102_0_0_2"/>
<dbReference type="GO" id="GO:0046872">
    <property type="term" value="F:metal ion binding"/>
    <property type="evidence" value="ECO:0007669"/>
    <property type="project" value="InterPro"/>
</dbReference>
<evidence type="ECO:0000313" key="7">
    <source>
        <dbReference type="Proteomes" id="UP000034723"/>
    </source>
</evidence>
<proteinExistence type="predicted"/>
<keyword evidence="7" id="KW-1185">Reference proteome</keyword>
<dbReference type="SUPFAM" id="SSF56059">
    <property type="entry name" value="Glutathione synthetase ATP-binding domain-like"/>
    <property type="match status" value="1"/>
</dbReference>
<dbReference type="PROSITE" id="PS50975">
    <property type="entry name" value="ATP_GRASP"/>
    <property type="match status" value="1"/>
</dbReference>
<sequence>MEGKRYLIVGSNVRNVAESARKAGYEVYVLTKHADADLRLYAKQVFRIEDESGEWVRKRALELSESLEAEIIWASGYEEFQGKSVERVVNKRWFYAELDRIGIDYPELLSDGERGILKPEKGGGGEEVRIGERREKGFILQRYIPGTPCSVSVISTGEEAKGIAVNRMLVGLEEFNATGFRYCGNITPFKSDAARQMVSIAEELVLYFELTGNVGVDFILADKPYVLEINPRFQGSLDSIEWACDCNLFRMHVNAVEGKLSDCRVRRFAGRAVVFADRDVKIGSSPIGNPFFADIPVRGARYRKDDPLVSVLASGGDEEDVMRRLVERERLFTEMIA</sequence>
<dbReference type="InParanoid" id="A0A0F7IHR5"/>
<evidence type="ECO:0000259" key="5">
    <source>
        <dbReference type="PROSITE" id="PS50975"/>
    </source>
</evidence>
<dbReference type="GO" id="GO:0005829">
    <property type="term" value="C:cytosol"/>
    <property type="evidence" value="ECO:0007669"/>
    <property type="project" value="TreeGrafter"/>
</dbReference>
<dbReference type="AlphaFoldDB" id="A0A0F7IHR5"/>
<dbReference type="PATRIC" id="fig|113653.22.peg.117"/>
<dbReference type="Gene3D" id="3.30.470.20">
    <property type="entry name" value="ATP-grasp fold, B domain"/>
    <property type="match status" value="1"/>
</dbReference>
<dbReference type="EMBL" id="CP011267">
    <property type="protein sequence ID" value="AKG92523.1"/>
    <property type="molecule type" value="Genomic_DNA"/>
</dbReference>
<dbReference type="InterPro" id="IPR011761">
    <property type="entry name" value="ATP-grasp"/>
</dbReference>
<evidence type="ECO:0000256" key="3">
    <source>
        <dbReference type="ARBA" id="ARBA00022840"/>
    </source>
</evidence>
<organism evidence="6 7">
    <name type="scientific">Geoglobus ahangari</name>
    <dbReference type="NCBI Taxonomy" id="113653"/>
    <lineage>
        <taxon>Archaea</taxon>
        <taxon>Methanobacteriati</taxon>
        <taxon>Methanobacteriota</taxon>
        <taxon>Archaeoglobi</taxon>
        <taxon>Archaeoglobales</taxon>
        <taxon>Archaeoglobaceae</taxon>
        <taxon>Geoglobus</taxon>
    </lineage>
</organism>
<dbReference type="GeneID" id="24802707"/>
<keyword evidence="1 6" id="KW-0436">Ligase</keyword>
<feature type="domain" description="ATP-grasp" evidence="5">
    <location>
        <begin position="69"/>
        <end position="257"/>
    </location>
</feature>
<dbReference type="STRING" id="113653.GAH_00118"/>
<name>A0A0F7IHR5_9EURY</name>
<dbReference type="Proteomes" id="UP000034723">
    <property type="component" value="Chromosome"/>
</dbReference>
<evidence type="ECO:0000256" key="1">
    <source>
        <dbReference type="ARBA" id="ARBA00022598"/>
    </source>
</evidence>
<dbReference type="GO" id="GO:0016874">
    <property type="term" value="F:ligase activity"/>
    <property type="evidence" value="ECO:0007669"/>
    <property type="project" value="UniProtKB-KW"/>
</dbReference>
<dbReference type="Pfam" id="PF02655">
    <property type="entry name" value="ATP-grasp_3"/>
    <property type="match status" value="1"/>
</dbReference>
<dbReference type="OrthoDB" id="11959at2157"/>